<evidence type="ECO:0000256" key="4">
    <source>
        <dbReference type="ARBA" id="ARBA00023242"/>
    </source>
</evidence>
<dbReference type="NCBIfam" id="TIGR01557">
    <property type="entry name" value="myb_SHAQKYF"/>
    <property type="match status" value="1"/>
</dbReference>
<dbReference type="SUPFAM" id="SSF52172">
    <property type="entry name" value="CheY-like"/>
    <property type="match status" value="1"/>
</dbReference>
<evidence type="ECO:0000256" key="5">
    <source>
        <dbReference type="PROSITE-ProRule" id="PRU00169"/>
    </source>
</evidence>
<dbReference type="GO" id="GO:0000160">
    <property type="term" value="P:phosphorelay signal transduction system"/>
    <property type="evidence" value="ECO:0007669"/>
    <property type="project" value="UniProtKB-KW"/>
</dbReference>
<dbReference type="Gene3D" id="3.40.50.2300">
    <property type="match status" value="1"/>
</dbReference>
<dbReference type="InterPro" id="IPR001789">
    <property type="entry name" value="Sig_transdc_resp-reg_receiver"/>
</dbReference>
<reference evidence="8" key="1">
    <citation type="submission" date="2023-02" db="EMBL/GenBank/DDBJ databases">
        <title>Genome of toxic invasive species Heracleum sosnowskyi carries increased number of genes despite the absence of recent whole-genome duplications.</title>
        <authorList>
            <person name="Schelkunov M."/>
            <person name="Shtratnikova V."/>
            <person name="Makarenko M."/>
            <person name="Klepikova A."/>
            <person name="Omelchenko D."/>
            <person name="Novikova G."/>
            <person name="Obukhova E."/>
            <person name="Bogdanov V."/>
            <person name="Penin A."/>
            <person name="Logacheva M."/>
        </authorList>
    </citation>
    <scope>NUCLEOTIDE SEQUENCE</scope>
    <source>
        <strain evidence="8">Hsosn_3</strain>
        <tissue evidence="8">Leaf</tissue>
    </source>
</reference>
<dbReference type="Pfam" id="PF00072">
    <property type="entry name" value="Response_reg"/>
    <property type="match status" value="1"/>
</dbReference>
<dbReference type="InterPro" id="IPR009057">
    <property type="entry name" value="Homeodomain-like_sf"/>
</dbReference>
<dbReference type="PANTHER" id="PTHR43874:SF19">
    <property type="entry name" value="RESPONSE REGULATOR 23-RELATED"/>
    <property type="match status" value="1"/>
</dbReference>
<dbReference type="SMART" id="SM00448">
    <property type="entry name" value="REC"/>
    <property type="match status" value="1"/>
</dbReference>
<feature type="compositionally biased region" description="Polar residues" evidence="6">
    <location>
        <begin position="139"/>
        <end position="153"/>
    </location>
</feature>
<evidence type="ECO:0000256" key="3">
    <source>
        <dbReference type="ARBA" id="ARBA00023163"/>
    </source>
</evidence>
<reference evidence="8" key="2">
    <citation type="submission" date="2023-05" db="EMBL/GenBank/DDBJ databases">
        <authorList>
            <person name="Schelkunov M.I."/>
        </authorList>
    </citation>
    <scope>NUCLEOTIDE SEQUENCE</scope>
    <source>
        <strain evidence="8">Hsosn_3</strain>
        <tissue evidence="8">Leaf</tissue>
    </source>
</reference>
<proteinExistence type="predicted"/>
<keyword evidence="2" id="KW-0805">Transcription regulation</keyword>
<dbReference type="InterPro" id="IPR006447">
    <property type="entry name" value="Myb_dom_plants"/>
</dbReference>
<evidence type="ECO:0000259" key="7">
    <source>
        <dbReference type="PROSITE" id="PS50110"/>
    </source>
</evidence>
<dbReference type="SUPFAM" id="SSF46689">
    <property type="entry name" value="Homeodomain-like"/>
    <property type="match status" value="1"/>
</dbReference>
<feature type="compositionally biased region" description="Basic and acidic residues" evidence="6">
    <location>
        <begin position="157"/>
        <end position="168"/>
    </location>
</feature>
<dbReference type="EMBL" id="JAUIZM010000002">
    <property type="protein sequence ID" value="KAK1398055.1"/>
    <property type="molecule type" value="Genomic_DNA"/>
</dbReference>
<evidence type="ECO:0000256" key="6">
    <source>
        <dbReference type="SAM" id="MobiDB-lite"/>
    </source>
</evidence>
<feature type="domain" description="Response regulatory" evidence="7">
    <location>
        <begin position="3"/>
        <end position="124"/>
    </location>
</feature>
<dbReference type="GO" id="GO:0003677">
    <property type="term" value="F:DNA binding"/>
    <property type="evidence" value="ECO:0007669"/>
    <property type="project" value="InterPro"/>
</dbReference>
<dbReference type="GO" id="GO:0009736">
    <property type="term" value="P:cytokinin-activated signaling pathway"/>
    <property type="evidence" value="ECO:0007669"/>
    <property type="project" value="InterPro"/>
</dbReference>
<protein>
    <recommendedName>
        <fullName evidence="7">Response regulatory domain-containing protein</fullName>
    </recommendedName>
</protein>
<dbReference type="Gene3D" id="1.10.10.60">
    <property type="entry name" value="Homeodomain-like"/>
    <property type="match status" value="1"/>
</dbReference>
<keyword evidence="1" id="KW-0902">Two-component regulatory system</keyword>
<keyword evidence="4" id="KW-0539">Nucleus</keyword>
<dbReference type="Proteomes" id="UP001237642">
    <property type="component" value="Unassembled WGS sequence"/>
</dbReference>
<sequence length="446" mass="48172">MYRVLVVDDDKTCLMVATATLKKLNYQVMAVTCVLQALSILAHEKSDDGEKTAYDIVLADVHMPVMDGFELVRHIHRDFNIPVVLISADHNTETMCKGLETGASAYYLKPIKVDDVRNMWQYSELWKNRERHACRRTTQESLPKSVYSSSSADTTEDNQREGKTKKADWTPNLHTRFVEAMLILGSGAVPKNIVEVMNVPSLTRVQVGSHLQKFNTFLDSILDGKTSLERSSKRWIDYNYHSDVVGGNPNRILVKKRFEERTTGICAAPVPASLPLPPFIEAEASSRGSRNTAITTCSNFAASSVNVAESTLGHGSVTFQSAANVVATSTLQIGASSVQSVVNVGSSAPGLGCATAGNVNMENVMGSSSSSFVGNEFGNGFTSPQLNGGVGVTNTSSLIHNNAGAINISAAADNEMRRPTIDLGQGQKSNHGCLISAAFEQVLFTF</sequence>
<dbReference type="PROSITE" id="PS50110">
    <property type="entry name" value="RESPONSE_REGULATORY"/>
    <property type="match status" value="1"/>
</dbReference>
<accession>A0AAD8N197</accession>
<evidence type="ECO:0000313" key="9">
    <source>
        <dbReference type="Proteomes" id="UP001237642"/>
    </source>
</evidence>
<evidence type="ECO:0000256" key="1">
    <source>
        <dbReference type="ARBA" id="ARBA00023012"/>
    </source>
</evidence>
<keyword evidence="9" id="KW-1185">Reference proteome</keyword>
<name>A0AAD8N197_9APIA</name>
<keyword evidence="5" id="KW-0597">Phosphoprotein</keyword>
<organism evidence="8 9">
    <name type="scientific">Heracleum sosnowskyi</name>
    <dbReference type="NCBI Taxonomy" id="360622"/>
    <lineage>
        <taxon>Eukaryota</taxon>
        <taxon>Viridiplantae</taxon>
        <taxon>Streptophyta</taxon>
        <taxon>Embryophyta</taxon>
        <taxon>Tracheophyta</taxon>
        <taxon>Spermatophyta</taxon>
        <taxon>Magnoliopsida</taxon>
        <taxon>eudicotyledons</taxon>
        <taxon>Gunneridae</taxon>
        <taxon>Pentapetalae</taxon>
        <taxon>asterids</taxon>
        <taxon>campanulids</taxon>
        <taxon>Apiales</taxon>
        <taxon>Apiaceae</taxon>
        <taxon>Apioideae</taxon>
        <taxon>apioid superclade</taxon>
        <taxon>Tordylieae</taxon>
        <taxon>Tordyliinae</taxon>
        <taxon>Heracleum</taxon>
    </lineage>
</organism>
<comment type="caution">
    <text evidence="8">The sequence shown here is derived from an EMBL/GenBank/DDBJ whole genome shotgun (WGS) entry which is preliminary data.</text>
</comment>
<feature type="modified residue" description="4-aspartylphosphate" evidence="5">
    <location>
        <position position="60"/>
    </location>
</feature>
<dbReference type="InterPro" id="IPR045279">
    <property type="entry name" value="ARR-like"/>
</dbReference>
<dbReference type="AlphaFoldDB" id="A0AAD8N197"/>
<evidence type="ECO:0000256" key="2">
    <source>
        <dbReference type="ARBA" id="ARBA00023015"/>
    </source>
</evidence>
<gene>
    <name evidence="8" type="ORF">POM88_007918</name>
</gene>
<dbReference type="CDD" id="cd17584">
    <property type="entry name" value="REC_typeB_ARR-like"/>
    <property type="match status" value="1"/>
</dbReference>
<keyword evidence="3" id="KW-0804">Transcription</keyword>
<feature type="region of interest" description="Disordered" evidence="6">
    <location>
        <begin position="137"/>
        <end position="168"/>
    </location>
</feature>
<dbReference type="InterPro" id="IPR011006">
    <property type="entry name" value="CheY-like_superfamily"/>
</dbReference>
<evidence type="ECO:0000313" key="8">
    <source>
        <dbReference type="EMBL" id="KAK1398055.1"/>
    </source>
</evidence>
<dbReference type="PANTHER" id="PTHR43874">
    <property type="entry name" value="TWO-COMPONENT RESPONSE REGULATOR"/>
    <property type="match status" value="1"/>
</dbReference>